<dbReference type="InterPro" id="IPR020579">
    <property type="entry name" value="Exonuc_VII_lsu_C"/>
</dbReference>
<name>A0A512B3U4_9BACT</name>
<gene>
    <name evidence="8" type="primary">xseA</name>
    <name evidence="8" type="ORF">AAE02nite_43000</name>
</gene>
<comment type="caution">
    <text evidence="8">The sequence shown here is derived from an EMBL/GenBank/DDBJ whole genome shotgun (WGS) entry which is preliminary data.</text>
</comment>
<keyword evidence="2 5" id="KW-0540">Nuclease</keyword>
<reference evidence="8 9" key="1">
    <citation type="submission" date="2019-07" db="EMBL/GenBank/DDBJ databases">
        <title>Whole genome shotgun sequence of Adhaeribacter aerolatus NBRC 106133.</title>
        <authorList>
            <person name="Hosoyama A."/>
            <person name="Uohara A."/>
            <person name="Ohji S."/>
            <person name="Ichikawa N."/>
        </authorList>
    </citation>
    <scope>NUCLEOTIDE SEQUENCE [LARGE SCALE GENOMIC DNA]</scope>
    <source>
        <strain evidence="8 9">NBRC 106133</strain>
    </source>
</reference>
<dbReference type="Pfam" id="PF02601">
    <property type="entry name" value="Exonuc_VII_L"/>
    <property type="match status" value="1"/>
</dbReference>
<evidence type="ECO:0000256" key="4">
    <source>
        <dbReference type="ARBA" id="ARBA00022839"/>
    </source>
</evidence>
<dbReference type="GO" id="GO:0005737">
    <property type="term" value="C:cytoplasm"/>
    <property type="evidence" value="ECO:0007669"/>
    <property type="project" value="UniProtKB-SubCell"/>
</dbReference>
<dbReference type="PANTHER" id="PTHR30008:SF0">
    <property type="entry name" value="EXODEOXYRIBONUCLEASE 7 LARGE SUBUNIT"/>
    <property type="match status" value="1"/>
</dbReference>
<dbReference type="RefSeq" id="WP_146903092.1">
    <property type="nucleotide sequence ID" value="NZ_BJYS01000042.1"/>
</dbReference>
<evidence type="ECO:0000259" key="7">
    <source>
        <dbReference type="Pfam" id="PF13742"/>
    </source>
</evidence>
<feature type="domain" description="OB-fold nucleic acid binding" evidence="7">
    <location>
        <begin position="9"/>
        <end position="117"/>
    </location>
</feature>
<dbReference type="OrthoDB" id="9802795at2"/>
<protein>
    <recommendedName>
        <fullName evidence="5">Exodeoxyribonuclease 7 large subunit</fullName>
        <ecNumber evidence="5">3.1.11.6</ecNumber>
    </recommendedName>
</protein>
<dbReference type="GO" id="GO:0006308">
    <property type="term" value="P:DNA catabolic process"/>
    <property type="evidence" value="ECO:0007669"/>
    <property type="project" value="UniProtKB-UniRule"/>
</dbReference>
<proteinExistence type="inferred from homology"/>
<dbReference type="EC" id="3.1.11.6" evidence="5"/>
<dbReference type="Pfam" id="PF13742">
    <property type="entry name" value="tRNA_anti_2"/>
    <property type="match status" value="1"/>
</dbReference>
<feature type="domain" description="Exonuclease VII large subunit C-terminal" evidence="6">
    <location>
        <begin position="153"/>
        <end position="443"/>
    </location>
</feature>
<evidence type="ECO:0000259" key="6">
    <source>
        <dbReference type="Pfam" id="PF02601"/>
    </source>
</evidence>
<evidence type="ECO:0000256" key="2">
    <source>
        <dbReference type="ARBA" id="ARBA00022722"/>
    </source>
</evidence>
<dbReference type="EMBL" id="BJYS01000042">
    <property type="protein sequence ID" value="GEO06636.1"/>
    <property type="molecule type" value="Genomic_DNA"/>
</dbReference>
<comment type="subcellular location">
    <subcellularLocation>
        <location evidence="5">Cytoplasm</location>
    </subcellularLocation>
</comment>
<keyword evidence="4 5" id="KW-0269">Exonuclease</keyword>
<comment type="catalytic activity">
    <reaction evidence="5">
        <text>Exonucleolytic cleavage in either 5'- to 3'- or 3'- to 5'-direction to yield nucleoside 5'-phosphates.</text>
        <dbReference type="EC" id="3.1.11.6"/>
    </reaction>
</comment>
<evidence type="ECO:0000256" key="3">
    <source>
        <dbReference type="ARBA" id="ARBA00022801"/>
    </source>
</evidence>
<comment type="similarity">
    <text evidence="5">Belongs to the XseA family.</text>
</comment>
<evidence type="ECO:0000256" key="5">
    <source>
        <dbReference type="RuleBase" id="RU004355"/>
    </source>
</evidence>
<evidence type="ECO:0000313" key="8">
    <source>
        <dbReference type="EMBL" id="GEO06636.1"/>
    </source>
</evidence>
<sequence length="456" mass="51961">MIAAPNPIRLSELNQLIGFTLEGAFREQRFGVIAETTGISLYPAKNQCYLTLIEKCTQTDKVVASMKARIWGNSYKCIQGFEEITGQPFKDNIQLLLRVKVNYHVQYGLSLEVEDIDPNYTIGRLALSRQAVIQKLLTDNPDHIREQNGEFITHNKNLKFPPVIQRIALISSAQADGYADFLHELYTNQYNFTFTVDEYLAPVQGLEAHREIYRQLVRIYESGITYDAVVLVRGGGSQLDFQAYDSYLLSRAVARFHLPVITGIGHEKNESVCDLMAKLKTKTPTKAAASIVAHNQSFNEKLLQLQKQLVLKTNEILIVQELILNECRTTISSQVKDKLNQEHRFLNAQINATILLTEKRLQHEKINLLKHKFNLSCNADNRLKEESHKLRRYSQSVNHLDPRNILKRGYAIVYRQGKAITDLNALNIGDEIKTRFYAGEIESQVKKKTSPDEPGT</sequence>
<dbReference type="InterPro" id="IPR025824">
    <property type="entry name" value="OB-fold_nuc-bd_dom"/>
</dbReference>
<keyword evidence="9" id="KW-1185">Reference proteome</keyword>
<organism evidence="8 9">
    <name type="scientific">Adhaeribacter aerolatus</name>
    <dbReference type="NCBI Taxonomy" id="670289"/>
    <lineage>
        <taxon>Bacteria</taxon>
        <taxon>Pseudomonadati</taxon>
        <taxon>Bacteroidota</taxon>
        <taxon>Cytophagia</taxon>
        <taxon>Cytophagales</taxon>
        <taxon>Hymenobacteraceae</taxon>
        <taxon>Adhaeribacter</taxon>
    </lineage>
</organism>
<keyword evidence="3 5" id="KW-0378">Hydrolase</keyword>
<keyword evidence="1" id="KW-0963">Cytoplasm</keyword>
<dbReference type="Proteomes" id="UP000321532">
    <property type="component" value="Unassembled WGS sequence"/>
</dbReference>
<accession>A0A512B3U4</accession>
<dbReference type="PANTHER" id="PTHR30008">
    <property type="entry name" value="EXODEOXYRIBONUCLEASE 7 LARGE SUBUNIT"/>
    <property type="match status" value="1"/>
</dbReference>
<dbReference type="GO" id="GO:0009318">
    <property type="term" value="C:exodeoxyribonuclease VII complex"/>
    <property type="evidence" value="ECO:0007669"/>
    <property type="project" value="UniProtKB-UniRule"/>
</dbReference>
<dbReference type="GO" id="GO:0003676">
    <property type="term" value="F:nucleic acid binding"/>
    <property type="evidence" value="ECO:0007669"/>
    <property type="project" value="InterPro"/>
</dbReference>
<dbReference type="GO" id="GO:0008855">
    <property type="term" value="F:exodeoxyribonuclease VII activity"/>
    <property type="evidence" value="ECO:0007669"/>
    <property type="project" value="UniProtKB-UniRule"/>
</dbReference>
<dbReference type="NCBIfam" id="TIGR00237">
    <property type="entry name" value="xseA"/>
    <property type="match status" value="1"/>
</dbReference>
<dbReference type="InterPro" id="IPR003753">
    <property type="entry name" value="Exonuc_VII_L"/>
</dbReference>
<evidence type="ECO:0000256" key="1">
    <source>
        <dbReference type="ARBA" id="ARBA00022490"/>
    </source>
</evidence>
<dbReference type="AlphaFoldDB" id="A0A512B3U4"/>
<evidence type="ECO:0000313" key="9">
    <source>
        <dbReference type="Proteomes" id="UP000321532"/>
    </source>
</evidence>